<dbReference type="InParanoid" id="H3GPM6"/>
<accession>H3GPM6</accession>
<sequence length="230" mass="24876">MDWTAVDKGMLSRLLYPNPVCLLSVREANGHSRSLMTITWLTAINNQGGFICSMNATRHTAKLVGHSGAIFVLNVPVRGMEELVLAIGSSSSANVDKFAQFNVAVCAPGGGDLQPVAESARGSSESETKKRKLSKKELARQEVATAANRSVALQDCVAHLLCRVERVTEDDGHLLLRCSQLAGWTRRGYWDGRNFLPQSGTGAEPYLTFLGSKVFGYVLPSPATTKSHDL</sequence>
<dbReference type="SUPFAM" id="SSF50475">
    <property type="entry name" value="FMN-binding split barrel"/>
    <property type="match status" value="1"/>
</dbReference>
<organism evidence="2 3">
    <name type="scientific">Phytophthora ramorum</name>
    <name type="common">Sudden oak death agent</name>
    <dbReference type="NCBI Taxonomy" id="164328"/>
    <lineage>
        <taxon>Eukaryota</taxon>
        <taxon>Sar</taxon>
        <taxon>Stramenopiles</taxon>
        <taxon>Oomycota</taxon>
        <taxon>Peronosporomycetes</taxon>
        <taxon>Peronosporales</taxon>
        <taxon>Peronosporaceae</taxon>
        <taxon>Phytophthora</taxon>
    </lineage>
</organism>
<dbReference type="EMBL" id="DS566030">
    <property type="status" value="NOT_ANNOTATED_CDS"/>
    <property type="molecule type" value="Genomic_DNA"/>
</dbReference>
<dbReference type="PANTHER" id="PTHR43241">
    <property type="entry name" value="FLAVIN REDUCTASE DOMAIN PROTEIN"/>
    <property type="match status" value="1"/>
</dbReference>
<dbReference type="PANTHER" id="PTHR43241:SF1">
    <property type="entry name" value="FLAVIN REDUCTASE LIKE DOMAIN-CONTAINING PROTEIN"/>
    <property type="match status" value="1"/>
</dbReference>
<dbReference type="AlphaFoldDB" id="H3GPM6"/>
<dbReference type="InterPro" id="IPR053310">
    <property type="entry name" value="Flavoredoxin-like"/>
</dbReference>
<dbReference type="Proteomes" id="UP000005238">
    <property type="component" value="Unassembled WGS sequence"/>
</dbReference>
<protein>
    <recommendedName>
        <fullName evidence="1">Flavin reductase like domain-containing protein</fullName>
    </recommendedName>
</protein>
<reference evidence="3" key="1">
    <citation type="journal article" date="2006" name="Science">
        <title>Phytophthora genome sequences uncover evolutionary origins and mechanisms of pathogenesis.</title>
        <authorList>
            <person name="Tyler B.M."/>
            <person name="Tripathy S."/>
            <person name="Zhang X."/>
            <person name="Dehal P."/>
            <person name="Jiang R.H."/>
            <person name="Aerts A."/>
            <person name="Arredondo F.D."/>
            <person name="Baxter L."/>
            <person name="Bensasson D."/>
            <person name="Beynon J.L."/>
            <person name="Chapman J."/>
            <person name="Damasceno C.M."/>
            <person name="Dorrance A.E."/>
            <person name="Dou D."/>
            <person name="Dickerman A.W."/>
            <person name="Dubchak I.L."/>
            <person name="Garbelotto M."/>
            <person name="Gijzen M."/>
            <person name="Gordon S.G."/>
            <person name="Govers F."/>
            <person name="Grunwald N.J."/>
            <person name="Huang W."/>
            <person name="Ivors K.L."/>
            <person name="Jones R.W."/>
            <person name="Kamoun S."/>
            <person name="Krampis K."/>
            <person name="Lamour K.H."/>
            <person name="Lee M.K."/>
            <person name="McDonald W.H."/>
            <person name="Medina M."/>
            <person name="Meijer H.J."/>
            <person name="Nordberg E.K."/>
            <person name="Maclean D.J."/>
            <person name="Ospina-Giraldo M.D."/>
            <person name="Morris P.F."/>
            <person name="Phuntumart V."/>
            <person name="Putnam N.H."/>
            <person name="Rash S."/>
            <person name="Rose J.K."/>
            <person name="Sakihama Y."/>
            <person name="Salamov A.A."/>
            <person name="Savidor A."/>
            <person name="Scheuring C.F."/>
            <person name="Smith B.M."/>
            <person name="Sobral B.W."/>
            <person name="Terry A."/>
            <person name="Torto-Alalibo T.A."/>
            <person name="Win J."/>
            <person name="Xu Z."/>
            <person name="Zhang H."/>
            <person name="Grigoriev I.V."/>
            <person name="Rokhsar D.S."/>
            <person name="Boore J.L."/>
        </authorList>
    </citation>
    <scope>NUCLEOTIDE SEQUENCE [LARGE SCALE GENOMIC DNA]</scope>
    <source>
        <strain evidence="3">Pr102</strain>
    </source>
</reference>
<dbReference type="HOGENOM" id="CLU_1206864_0_0_1"/>
<name>H3GPM6_PHYRM</name>
<dbReference type="InterPro" id="IPR002563">
    <property type="entry name" value="Flavin_Rdtase-like_dom"/>
</dbReference>
<evidence type="ECO:0000313" key="2">
    <source>
        <dbReference type="EnsemblProtists" id="Phyra78668"/>
    </source>
</evidence>
<evidence type="ECO:0000313" key="3">
    <source>
        <dbReference type="Proteomes" id="UP000005238"/>
    </source>
</evidence>
<proteinExistence type="predicted"/>
<dbReference type="Gene3D" id="2.30.110.10">
    <property type="entry name" value="Electron Transport, Fmn-binding Protein, Chain A"/>
    <property type="match status" value="1"/>
</dbReference>
<dbReference type="VEuPathDB" id="FungiDB:KRP22_803"/>
<evidence type="ECO:0000259" key="1">
    <source>
        <dbReference type="Pfam" id="PF01613"/>
    </source>
</evidence>
<dbReference type="eggNOG" id="ENOG502S05Q">
    <property type="taxonomic scope" value="Eukaryota"/>
</dbReference>
<dbReference type="OMA" id="NVPVRGM"/>
<dbReference type="Pfam" id="PF01613">
    <property type="entry name" value="Flavin_Reduct"/>
    <property type="match status" value="1"/>
</dbReference>
<dbReference type="VEuPathDB" id="FungiDB:KRP23_5270"/>
<keyword evidence="3" id="KW-1185">Reference proteome</keyword>
<dbReference type="EnsemblProtists" id="Phyra78668">
    <property type="protein sequence ID" value="Phyra78668"/>
    <property type="gene ID" value="Phyra78668"/>
</dbReference>
<reference evidence="2" key="2">
    <citation type="submission" date="2015-06" db="UniProtKB">
        <authorList>
            <consortium name="EnsemblProtists"/>
        </authorList>
    </citation>
    <scope>IDENTIFICATION</scope>
    <source>
        <strain evidence="2">Pr102</strain>
    </source>
</reference>
<dbReference type="InterPro" id="IPR012349">
    <property type="entry name" value="Split_barrel_FMN-bd"/>
</dbReference>
<feature type="domain" description="Flavin reductase like" evidence="1">
    <location>
        <begin position="16"/>
        <end position="186"/>
    </location>
</feature>
<dbReference type="STRING" id="164328.H3GPM6"/>